<dbReference type="AlphaFoldDB" id="A0A6C0GPB0"/>
<dbReference type="KEGG" id="rhoz:GXP67_23820"/>
<evidence type="ECO:0000256" key="1">
    <source>
        <dbReference type="PIRSR" id="PIRSR605502-1"/>
    </source>
</evidence>
<dbReference type="PANTHER" id="PTHR16222">
    <property type="entry name" value="ADP-RIBOSYLGLYCOHYDROLASE"/>
    <property type="match status" value="1"/>
</dbReference>
<dbReference type="Proteomes" id="UP000480178">
    <property type="component" value="Chromosome"/>
</dbReference>
<feature type="binding site" evidence="1">
    <location>
        <position position="210"/>
    </location>
    <ligand>
        <name>Mg(2+)</name>
        <dbReference type="ChEBI" id="CHEBI:18420"/>
        <label>1</label>
    </ligand>
</feature>
<dbReference type="InterPro" id="IPR050792">
    <property type="entry name" value="ADP-ribosylglycohydrolase"/>
</dbReference>
<sequence>MLGAIIGDIIGSVYEKSGMKKPDFPLFDTDCRFTDDTVMTLAIADALLHKRIFRNNIRTFGLNYPNRGYGGMFREWLQTENAKPYNSFGNGSAMRVSPVGFACKEMEEVLDLALKSAEPTHNHPEGIKGAQAVAAGIFLARQGKSKEEIRTHIEDTFGYNLHRTVEEIRPGYQFDVTCQGSVPESIIAFLDSEDVESAIRLAVSLGGDADTMAAIAGALAQAYYKKIPLDFIYRTSQILTPPLWKIVVSFNKKYQISTSK</sequence>
<dbReference type="GO" id="GO:0046872">
    <property type="term" value="F:metal ion binding"/>
    <property type="evidence" value="ECO:0007669"/>
    <property type="project" value="UniProtKB-KW"/>
</dbReference>
<gene>
    <name evidence="2" type="ORF">GXP67_23820</name>
</gene>
<organism evidence="2 3">
    <name type="scientific">Rhodocytophaga rosea</name>
    <dbReference type="NCBI Taxonomy" id="2704465"/>
    <lineage>
        <taxon>Bacteria</taxon>
        <taxon>Pseudomonadati</taxon>
        <taxon>Bacteroidota</taxon>
        <taxon>Cytophagia</taxon>
        <taxon>Cytophagales</taxon>
        <taxon>Rhodocytophagaceae</taxon>
        <taxon>Rhodocytophaga</taxon>
    </lineage>
</organism>
<evidence type="ECO:0000313" key="3">
    <source>
        <dbReference type="Proteomes" id="UP000480178"/>
    </source>
</evidence>
<dbReference type="Gene3D" id="1.10.4080.10">
    <property type="entry name" value="ADP-ribosylation/Crystallin J1"/>
    <property type="match status" value="1"/>
</dbReference>
<evidence type="ECO:0000313" key="2">
    <source>
        <dbReference type="EMBL" id="QHT69453.1"/>
    </source>
</evidence>
<dbReference type="InterPro" id="IPR036705">
    <property type="entry name" value="Ribosyl_crysJ1_sf"/>
</dbReference>
<comment type="cofactor">
    <cofactor evidence="1">
        <name>Mg(2+)</name>
        <dbReference type="ChEBI" id="CHEBI:18420"/>
    </cofactor>
    <text evidence="1">Binds 2 magnesium ions per subunit.</text>
</comment>
<protein>
    <recommendedName>
        <fullName evidence="4">ADP-ribosylglycohydrolase family protein</fullName>
    </recommendedName>
</protein>
<dbReference type="SUPFAM" id="SSF101478">
    <property type="entry name" value="ADP-ribosylglycohydrolase"/>
    <property type="match status" value="1"/>
</dbReference>
<reference evidence="2 3" key="1">
    <citation type="submission" date="2020-01" db="EMBL/GenBank/DDBJ databases">
        <authorList>
            <person name="Kim M.K."/>
        </authorList>
    </citation>
    <scope>NUCLEOTIDE SEQUENCE [LARGE SCALE GENOMIC DNA]</scope>
    <source>
        <strain evidence="2 3">172606-1</strain>
    </source>
</reference>
<evidence type="ECO:0008006" key="4">
    <source>
        <dbReference type="Google" id="ProtNLM"/>
    </source>
</evidence>
<dbReference type="PANTHER" id="PTHR16222:SF12">
    <property type="entry name" value="ADP-RIBOSYLGLYCOHYDROLASE-RELATED"/>
    <property type="match status" value="1"/>
</dbReference>
<feature type="binding site" evidence="1">
    <location>
        <position position="35"/>
    </location>
    <ligand>
        <name>Mg(2+)</name>
        <dbReference type="ChEBI" id="CHEBI:18420"/>
        <label>1</label>
    </ligand>
</feature>
<dbReference type="Pfam" id="PF03747">
    <property type="entry name" value="ADP_ribosyl_GH"/>
    <property type="match status" value="1"/>
</dbReference>
<proteinExistence type="predicted"/>
<feature type="binding site" evidence="1">
    <location>
        <position position="211"/>
    </location>
    <ligand>
        <name>Mg(2+)</name>
        <dbReference type="ChEBI" id="CHEBI:18420"/>
        <label>1</label>
    </ligand>
</feature>
<keyword evidence="1" id="KW-0460">Magnesium</keyword>
<keyword evidence="1" id="KW-0479">Metal-binding</keyword>
<dbReference type="RefSeq" id="WP_162445442.1">
    <property type="nucleotide sequence ID" value="NZ_CP048222.1"/>
</dbReference>
<feature type="binding site" evidence="1">
    <location>
        <position position="34"/>
    </location>
    <ligand>
        <name>Mg(2+)</name>
        <dbReference type="ChEBI" id="CHEBI:18420"/>
        <label>1</label>
    </ligand>
</feature>
<keyword evidence="3" id="KW-1185">Reference proteome</keyword>
<name>A0A6C0GPB0_9BACT</name>
<feature type="binding site" evidence="1">
    <location>
        <position position="36"/>
    </location>
    <ligand>
        <name>Mg(2+)</name>
        <dbReference type="ChEBI" id="CHEBI:18420"/>
        <label>1</label>
    </ligand>
</feature>
<dbReference type="EMBL" id="CP048222">
    <property type="protein sequence ID" value="QHT69453.1"/>
    <property type="molecule type" value="Genomic_DNA"/>
</dbReference>
<dbReference type="InterPro" id="IPR005502">
    <property type="entry name" value="Ribosyl_crysJ1"/>
</dbReference>
<accession>A0A6C0GPB0</accession>
<feature type="binding site" evidence="1">
    <location>
        <position position="208"/>
    </location>
    <ligand>
        <name>Mg(2+)</name>
        <dbReference type="ChEBI" id="CHEBI:18420"/>
        <label>1</label>
    </ligand>
</feature>